<evidence type="ECO:0000313" key="26">
    <source>
        <dbReference type="EMBL" id="KAK4791773.1"/>
    </source>
</evidence>
<dbReference type="Gene3D" id="1.10.510.10">
    <property type="entry name" value="Transferase(Phosphotransferase) domain 1"/>
    <property type="match status" value="1"/>
</dbReference>
<dbReference type="InterPro" id="IPR017441">
    <property type="entry name" value="Protein_kinase_ATP_BS"/>
</dbReference>
<dbReference type="Pfam" id="PF08263">
    <property type="entry name" value="LRRNT_2"/>
    <property type="match status" value="1"/>
</dbReference>
<evidence type="ECO:0000256" key="21">
    <source>
        <dbReference type="ARBA" id="ARBA00047899"/>
    </source>
</evidence>
<evidence type="ECO:0000256" key="8">
    <source>
        <dbReference type="ARBA" id="ARBA00022553"/>
    </source>
</evidence>
<protein>
    <recommendedName>
        <fullName evidence="5">non-specific serine/threonine protein kinase</fullName>
        <ecNumber evidence="5">2.7.11.1</ecNumber>
    </recommendedName>
</protein>
<accession>A0AAN7LN09</accession>
<dbReference type="GO" id="GO:0005886">
    <property type="term" value="C:plasma membrane"/>
    <property type="evidence" value="ECO:0007669"/>
    <property type="project" value="UniProtKB-SubCell"/>
</dbReference>
<comment type="similarity">
    <text evidence="4">Belongs to the RLP family.</text>
</comment>
<dbReference type="FunFam" id="3.30.200.20:FF:000432">
    <property type="entry name" value="LRR receptor-like serine/threonine-protein kinase EFR"/>
    <property type="match status" value="1"/>
</dbReference>
<feature type="transmembrane region" description="Helical" evidence="24">
    <location>
        <begin position="662"/>
        <end position="684"/>
    </location>
</feature>
<dbReference type="InterPro" id="IPR001245">
    <property type="entry name" value="Ser-Thr/Tyr_kinase_cat_dom"/>
</dbReference>
<evidence type="ECO:0000256" key="6">
    <source>
        <dbReference type="ARBA" id="ARBA00022475"/>
    </source>
</evidence>
<keyword evidence="11 24" id="KW-0812">Transmembrane</keyword>
<dbReference type="InterPro" id="IPR032675">
    <property type="entry name" value="LRR_dom_sf"/>
</dbReference>
<evidence type="ECO:0000256" key="15">
    <source>
        <dbReference type="ARBA" id="ARBA00022777"/>
    </source>
</evidence>
<evidence type="ECO:0000256" key="20">
    <source>
        <dbReference type="ARBA" id="ARBA00023180"/>
    </source>
</evidence>
<keyword evidence="9" id="KW-0433">Leucine-rich repeat</keyword>
<comment type="similarity">
    <text evidence="3">Belongs to the protein kinase superfamily. Ser/Thr protein kinase family.</text>
</comment>
<dbReference type="FunFam" id="1.10.510.10:FF:000358">
    <property type="entry name" value="Putative leucine-rich repeat receptor-like serine/threonine-protein kinase"/>
    <property type="match status" value="1"/>
</dbReference>
<evidence type="ECO:0000256" key="1">
    <source>
        <dbReference type="ARBA" id="ARBA00004162"/>
    </source>
</evidence>
<organism evidence="26 27">
    <name type="scientific">Trapa natans</name>
    <name type="common">Water chestnut</name>
    <dbReference type="NCBI Taxonomy" id="22666"/>
    <lineage>
        <taxon>Eukaryota</taxon>
        <taxon>Viridiplantae</taxon>
        <taxon>Streptophyta</taxon>
        <taxon>Embryophyta</taxon>
        <taxon>Tracheophyta</taxon>
        <taxon>Spermatophyta</taxon>
        <taxon>Magnoliopsida</taxon>
        <taxon>eudicotyledons</taxon>
        <taxon>Gunneridae</taxon>
        <taxon>Pentapetalae</taxon>
        <taxon>rosids</taxon>
        <taxon>malvids</taxon>
        <taxon>Myrtales</taxon>
        <taxon>Lythraceae</taxon>
        <taxon>Trapa</taxon>
    </lineage>
</organism>
<dbReference type="Gene3D" id="3.80.10.10">
    <property type="entry name" value="Ribonuclease Inhibitor"/>
    <property type="match status" value="3"/>
</dbReference>
<keyword evidence="18 24" id="KW-0472">Membrane</keyword>
<name>A0AAN7LN09_TRANT</name>
<evidence type="ECO:0000256" key="2">
    <source>
        <dbReference type="ARBA" id="ARBA00004479"/>
    </source>
</evidence>
<evidence type="ECO:0000256" key="3">
    <source>
        <dbReference type="ARBA" id="ARBA00008684"/>
    </source>
</evidence>
<keyword evidence="19" id="KW-0675">Receptor</keyword>
<keyword evidence="20" id="KW-0325">Glycoprotein</keyword>
<dbReference type="Pfam" id="PF07714">
    <property type="entry name" value="PK_Tyr_Ser-Thr"/>
    <property type="match status" value="1"/>
</dbReference>
<dbReference type="PANTHER" id="PTHR45974">
    <property type="entry name" value="RECEPTOR-LIKE PROTEIN 55"/>
    <property type="match status" value="1"/>
</dbReference>
<dbReference type="FunFam" id="3.80.10.10:FF:000101">
    <property type="entry name" value="LRR receptor-like serine/threonine-protein kinase ERECTA"/>
    <property type="match status" value="1"/>
</dbReference>
<comment type="caution">
    <text evidence="26">The sequence shown here is derived from an EMBL/GenBank/DDBJ whole genome shotgun (WGS) entry which is preliminary data.</text>
</comment>
<dbReference type="InterPro" id="IPR011009">
    <property type="entry name" value="Kinase-like_dom_sf"/>
</dbReference>
<feature type="binding site" evidence="23">
    <location>
        <position position="751"/>
    </location>
    <ligand>
        <name>ATP</name>
        <dbReference type="ChEBI" id="CHEBI:30616"/>
    </ligand>
</feature>
<dbReference type="InterPro" id="IPR013210">
    <property type="entry name" value="LRR_N_plant-typ"/>
</dbReference>
<gene>
    <name evidence="26" type="ORF">SAY86_032186</name>
</gene>
<keyword evidence="6" id="KW-1003">Cell membrane</keyword>
<dbReference type="Pfam" id="PF13855">
    <property type="entry name" value="LRR_8"/>
    <property type="match status" value="2"/>
</dbReference>
<sequence length="1035" mass="113162">MATASFVAIIPRSLIFCLCCVSLRLNLIRSRSAAQLSSESDKEALLSLKSRVSSDPFGALSQWNDSTHFCNWNGVLCSRGHERVTAINLATQNLTGTISPYVGNLTFLRRVNLRRNFFHGEIPREIGRLYRLRSLGFTLNHLQGTIPVEISNCSRLVILDLVSNNLEGTIPEEIGRISSLIRLGLAVNNLTGSIPGSISNLTALTQLSLSENTLRGDIPSELGSLKKLNMFQVSANQFLTGSIPLELFNMSFMDYFGVSQNQLTGEVPQAIGFSLPKVRILLMGGNSFTGRIPVTIANATKLEWLFLSQNNLIGPIPSNLGNLKNLTRLNLGMNNLGTGTGNDLDFLYSLQNCTSLEVLAINNNSLGGVLPGNIIANLSTQLSFLLMGANRISGQIPSQINRFQSLILIGMEENLFAGAIPDSIGYLKNLQVLSIFGNRFSGKIPDTLGNLSSLVELGLNHNDLEGSIPSSLGGCLQLQRLDLSRNSLSGSVPKQVMGLSSLSDWLDLSVNKLTGLIPGEIGNLGQLGFLDLSDNGLSGEVPSSIRSCDSLEKLYLQGNFFQGPIPSSLKYVKGIRELDLSRNNFTGRIPDFLGSLPFLTVLNLSFNDLEGEVPSNGNFRDMSVVSVTGNDKLCGGIPRLGLQHCPIVNPSKKLWQRSNFRIIVAAICVPTCLVFLAFAVIIIVKRKKAKEYIVEDYCPSLDNKFQKITYSELSLITDGFSAANLIGTGSYGSVYKGCMQGHGEEFPVAVKVFDLQKKGATKSFVAECESLRNIRHRNLVKIITSCSSIDPERNEFKALVFEFMPNGSLDKWLHGSGSRRGLIFQERLSIAADVAHALDYLHNRAHSPVVHCDLKPSNILLDMEMVARVGDFGLAKLLYDRNVQVIHSSLSTNAFKGTIGYVAPEYGMAGEVSTRGDVYSFGILLLEMFTGKRPTDEMFMEDLSLHSFVQRAIPDRIHEVVEPTLLEGVLQNNQDCTAGSSGVVRVPRSKVEDVLVTVLKMGVVCSKELPGERMDMEDVTGKLQLIRDTILVRNL</sequence>
<dbReference type="EC" id="2.7.11.1" evidence="5"/>
<evidence type="ECO:0000313" key="27">
    <source>
        <dbReference type="Proteomes" id="UP001346149"/>
    </source>
</evidence>
<evidence type="ECO:0000256" key="22">
    <source>
        <dbReference type="ARBA" id="ARBA00048679"/>
    </source>
</evidence>
<dbReference type="SMART" id="SM00369">
    <property type="entry name" value="LRR_TYP"/>
    <property type="match status" value="6"/>
</dbReference>
<dbReference type="Proteomes" id="UP001346149">
    <property type="component" value="Unassembled WGS sequence"/>
</dbReference>
<evidence type="ECO:0000256" key="7">
    <source>
        <dbReference type="ARBA" id="ARBA00022527"/>
    </source>
</evidence>
<evidence type="ECO:0000256" key="13">
    <source>
        <dbReference type="ARBA" id="ARBA00022737"/>
    </source>
</evidence>
<dbReference type="Pfam" id="PF23598">
    <property type="entry name" value="LRR_14"/>
    <property type="match status" value="1"/>
</dbReference>
<dbReference type="EMBL" id="JAXQNO010000009">
    <property type="protein sequence ID" value="KAK4791773.1"/>
    <property type="molecule type" value="Genomic_DNA"/>
</dbReference>
<dbReference type="SMART" id="SM00220">
    <property type="entry name" value="S_TKc"/>
    <property type="match status" value="1"/>
</dbReference>
<evidence type="ECO:0000256" key="18">
    <source>
        <dbReference type="ARBA" id="ARBA00023136"/>
    </source>
</evidence>
<evidence type="ECO:0000256" key="14">
    <source>
        <dbReference type="ARBA" id="ARBA00022741"/>
    </source>
</evidence>
<dbReference type="AlphaFoldDB" id="A0AAN7LN09"/>
<dbReference type="PROSITE" id="PS00107">
    <property type="entry name" value="PROTEIN_KINASE_ATP"/>
    <property type="match status" value="1"/>
</dbReference>
<dbReference type="InterPro" id="IPR003591">
    <property type="entry name" value="Leu-rich_rpt_typical-subtyp"/>
</dbReference>
<dbReference type="InterPro" id="IPR008271">
    <property type="entry name" value="Ser/Thr_kinase_AS"/>
</dbReference>
<keyword evidence="13" id="KW-0677">Repeat</keyword>
<keyword evidence="27" id="KW-1185">Reference proteome</keyword>
<dbReference type="SUPFAM" id="SSF52058">
    <property type="entry name" value="L domain-like"/>
    <property type="match status" value="2"/>
</dbReference>
<keyword evidence="17 24" id="KW-1133">Transmembrane helix</keyword>
<keyword evidence="15" id="KW-0418">Kinase</keyword>
<keyword evidence="10" id="KW-0808">Transferase</keyword>
<evidence type="ECO:0000256" key="17">
    <source>
        <dbReference type="ARBA" id="ARBA00022989"/>
    </source>
</evidence>
<evidence type="ECO:0000256" key="16">
    <source>
        <dbReference type="ARBA" id="ARBA00022840"/>
    </source>
</evidence>
<dbReference type="GO" id="GO:0004674">
    <property type="term" value="F:protein serine/threonine kinase activity"/>
    <property type="evidence" value="ECO:0007669"/>
    <property type="project" value="UniProtKB-KW"/>
</dbReference>
<evidence type="ECO:0000256" key="9">
    <source>
        <dbReference type="ARBA" id="ARBA00022614"/>
    </source>
</evidence>
<evidence type="ECO:0000256" key="23">
    <source>
        <dbReference type="PROSITE-ProRule" id="PRU10141"/>
    </source>
</evidence>
<evidence type="ECO:0000256" key="11">
    <source>
        <dbReference type="ARBA" id="ARBA00022692"/>
    </source>
</evidence>
<evidence type="ECO:0000259" key="25">
    <source>
        <dbReference type="PROSITE" id="PS50011"/>
    </source>
</evidence>
<evidence type="ECO:0000256" key="5">
    <source>
        <dbReference type="ARBA" id="ARBA00012513"/>
    </source>
</evidence>
<comment type="catalytic activity">
    <reaction evidence="21">
        <text>L-threonyl-[protein] + ATP = O-phospho-L-threonyl-[protein] + ADP + H(+)</text>
        <dbReference type="Rhea" id="RHEA:46608"/>
        <dbReference type="Rhea" id="RHEA-COMP:11060"/>
        <dbReference type="Rhea" id="RHEA-COMP:11605"/>
        <dbReference type="ChEBI" id="CHEBI:15378"/>
        <dbReference type="ChEBI" id="CHEBI:30013"/>
        <dbReference type="ChEBI" id="CHEBI:30616"/>
        <dbReference type="ChEBI" id="CHEBI:61977"/>
        <dbReference type="ChEBI" id="CHEBI:456216"/>
        <dbReference type="EC" id="2.7.11.1"/>
    </reaction>
</comment>
<reference evidence="26 27" key="1">
    <citation type="journal article" date="2023" name="Hortic Res">
        <title>Pangenome of water caltrop reveals structural variations and asymmetric subgenome divergence after allopolyploidization.</title>
        <authorList>
            <person name="Zhang X."/>
            <person name="Chen Y."/>
            <person name="Wang L."/>
            <person name="Yuan Y."/>
            <person name="Fang M."/>
            <person name="Shi L."/>
            <person name="Lu R."/>
            <person name="Comes H.P."/>
            <person name="Ma Y."/>
            <person name="Chen Y."/>
            <person name="Huang G."/>
            <person name="Zhou Y."/>
            <person name="Zheng Z."/>
            <person name="Qiu Y."/>
        </authorList>
    </citation>
    <scope>NUCLEOTIDE SEQUENCE [LARGE SCALE GENOMIC DNA]</scope>
    <source>
        <strain evidence="26">F231</strain>
    </source>
</reference>
<dbReference type="FunFam" id="3.80.10.10:FF:000288">
    <property type="entry name" value="LRR receptor-like serine/threonine-protein kinase EFR"/>
    <property type="match status" value="1"/>
</dbReference>
<dbReference type="InterPro" id="IPR001611">
    <property type="entry name" value="Leu-rich_rpt"/>
</dbReference>
<evidence type="ECO:0000256" key="12">
    <source>
        <dbReference type="ARBA" id="ARBA00022729"/>
    </source>
</evidence>
<keyword evidence="12" id="KW-0732">Signal</keyword>
<keyword evidence="16 23" id="KW-0067">ATP-binding</keyword>
<dbReference type="Gene3D" id="3.30.200.20">
    <property type="entry name" value="Phosphorylase Kinase, domain 1"/>
    <property type="match status" value="1"/>
</dbReference>
<feature type="domain" description="Protein kinase" evidence="25">
    <location>
        <begin position="720"/>
        <end position="1031"/>
    </location>
</feature>
<keyword evidence="8" id="KW-0597">Phosphoprotein</keyword>
<dbReference type="InterPro" id="IPR000719">
    <property type="entry name" value="Prot_kinase_dom"/>
</dbReference>
<evidence type="ECO:0000256" key="10">
    <source>
        <dbReference type="ARBA" id="ARBA00022679"/>
    </source>
</evidence>
<keyword evidence="14 23" id="KW-0547">Nucleotide-binding</keyword>
<dbReference type="SUPFAM" id="SSF56112">
    <property type="entry name" value="Protein kinase-like (PK-like)"/>
    <property type="match status" value="1"/>
</dbReference>
<keyword evidence="7" id="KW-0723">Serine/threonine-protein kinase</keyword>
<dbReference type="InterPro" id="IPR055414">
    <property type="entry name" value="LRR_R13L4/SHOC2-like"/>
</dbReference>
<proteinExistence type="inferred from homology"/>
<evidence type="ECO:0000256" key="24">
    <source>
        <dbReference type="SAM" id="Phobius"/>
    </source>
</evidence>
<comment type="subcellular location">
    <subcellularLocation>
        <location evidence="1">Cell membrane</location>
        <topology evidence="1">Single-pass membrane protein</topology>
    </subcellularLocation>
    <subcellularLocation>
        <location evidence="2">Membrane</location>
        <topology evidence="2">Single-pass type I membrane protein</topology>
    </subcellularLocation>
</comment>
<evidence type="ECO:0000256" key="19">
    <source>
        <dbReference type="ARBA" id="ARBA00023170"/>
    </source>
</evidence>
<comment type="catalytic activity">
    <reaction evidence="22">
        <text>L-seryl-[protein] + ATP = O-phospho-L-seryl-[protein] + ADP + H(+)</text>
        <dbReference type="Rhea" id="RHEA:17989"/>
        <dbReference type="Rhea" id="RHEA-COMP:9863"/>
        <dbReference type="Rhea" id="RHEA-COMP:11604"/>
        <dbReference type="ChEBI" id="CHEBI:15378"/>
        <dbReference type="ChEBI" id="CHEBI:29999"/>
        <dbReference type="ChEBI" id="CHEBI:30616"/>
        <dbReference type="ChEBI" id="CHEBI:83421"/>
        <dbReference type="ChEBI" id="CHEBI:456216"/>
        <dbReference type="EC" id="2.7.11.1"/>
    </reaction>
</comment>
<dbReference type="PROSITE" id="PS50011">
    <property type="entry name" value="PROTEIN_KINASE_DOM"/>
    <property type="match status" value="1"/>
</dbReference>
<dbReference type="FunFam" id="3.80.10.10:FF:000041">
    <property type="entry name" value="LRR receptor-like serine/threonine-protein kinase ERECTA"/>
    <property type="match status" value="1"/>
</dbReference>
<dbReference type="PANTHER" id="PTHR45974:SF272">
    <property type="entry name" value="LEUCINE RICH REPEAT FAMILY PROTEIN, EXPRESSED"/>
    <property type="match status" value="1"/>
</dbReference>
<evidence type="ECO:0000256" key="4">
    <source>
        <dbReference type="ARBA" id="ARBA00009592"/>
    </source>
</evidence>
<dbReference type="PROSITE" id="PS00108">
    <property type="entry name" value="PROTEIN_KINASE_ST"/>
    <property type="match status" value="1"/>
</dbReference>
<dbReference type="GO" id="GO:0005524">
    <property type="term" value="F:ATP binding"/>
    <property type="evidence" value="ECO:0007669"/>
    <property type="project" value="UniProtKB-UniRule"/>
</dbReference>
<dbReference type="Pfam" id="PF00560">
    <property type="entry name" value="LRR_1"/>
    <property type="match status" value="3"/>
</dbReference>